<dbReference type="PRINTS" id="PR00449">
    <property type="entry name" value="RASTRNSFRMNG"/>
</dbReference>
<gene>
    <name evidence="1" type="ORF">TPC1_15420</name>
</gene>
<name>A0A146K893_9EUKA</name>
<dbReference type="AlphaFoldDB" id="A0A146K893"/>
<proteinExistence type="predicted"/>
<protein>
    <submittedName>
        <fullName evidence="1">Rab-like protein</fullName>
    </submittedName>
</protein>
<dbReference type="Gene3D" id="3.40.50.300">
    <property type="entry name" value="P-loop containing nucleotide triphosphate hydrolases"/>
    <property type="match status" value="1"/>
</dbReference>
<dbReference type="Pfam" id="PF00071">
    <property type="entry name" value="Ras"/>
    <property type="match status" value="1"/>
</dbReference>
<dbReference type="InterPro" id="IPR027417">
    <property type="entry name" value="P-loop_NTPase"/>
</dbReference>
<dbReference type="GO" id="GO:0005525">
    <property type="term" value="F:GTP binding"/>
    <property type="evidence" value="ECO:0007669"/>
    <property type="project" value="InterPro"/>
</dbReference>
<evidence type="ECO:0000313" key="1">
    <source>
        <dbReference type="EMBL" id="JAP92588.1"/>
    </source>
</evidence>
<reference evidence="1" key="1">
    <citation type="submission" date="2015-07" db="EMBL/GenBank/DDBJ databases">
        <title>Adaptation to a free-living lifestyle via gene acquisitions in the diplomonad Trepomonas sp. PC1.</title>
        <authorList>
            <person name="Xu F."/>
            <person name="Jerlstrom-Hultqvist J."/>
            <person name="Kolisko M."/>
            <person name="Simpson A.G.B."/>
            <person name="Roger A.J."/>
            <person name="Svard S.G."/>
            <person name="Andersson J.O."/>
        </authorList>
    </citation>
    <scope>NUCLEOTIDE SEQUENCE</scope>
    <source>
        <strain evidence="1">PC1</strain>
    </source>
</reference>
<sequence length="289" mass="33406">MPKQQQKLTSIDKSFNFVCVGGQKVGITIFVTRTILSPFYENYTYVIHQSFRKRYFKHGHHEFDIKIWDVLNANHDFQYRYQIQFADVLFICVDLSKSFDIQVQTILKFTDLKNKYCPTAKVLVLGMKHDIQVIQLEMMDYCDSQKLQFIPVSSKTNLNVDLALKKGLMSIQAVQNFALKKIDQTVFLTKKPKKIQFCGDLSSLEVAKTMFFEVNQQLLQLAGEFCAEFDLGNQVQVFDNKCELKNSEINSPVILIFGRRRVVNFSGVVLFLQNPDEISSILARILDII</sequence>
<accession>A0A146K893</accession>
<dbReference type="InterPro" id="IPR001806">
    <property type="entry name" value="Small_GTPase"/>
</dbReference>
<organism evidence="1">
    <name type="scientific">Trepomonas sp. PC1</name>
    <dbReference type="NCBI Taxonomy" id="1076344"/>
    <lineage>
        <taxon>Eukaryota</taxon>
        <taxon>Metamonada</taxon>
        <taxon>Diplomonadida</taxon>
        <taxon>Hexamitidae</taxon>
        <taxon>Hexamitinae</taxon>
        <taxon>Trepomonas</taxon>
    </lineage>
</organism>
<dbReference type="SUPFAM" id="SSF52540">
    <property type="entry name" value="P-loop containing nucleoside triphosphate hydrolases"/>
    <property type="match status" value="1"/>
</dbReference>
<dbReference type="EMBL" id="GDID01004018">
    <property type="protein sequence ID" value="JAP92588.1"/>
    <property type="molecule type" value="Transcribed_RNA"/>
</dbReference>
<dbReference type="GO" id="GO:0003924">
    <property type="term" value="F:GTPase activity"/>
    <property type="evidence" value="ECO:0007669"/>
    <property type="project" value="InterPro"/>
</dbReference>